<proteinExistence type="predicted"/>
<feature type="region of interest" description="Disordered" evidence="1">
    <location>
        <begin position="1"/>
        <end position="100"/>
    </location>
</feature>
<feature type="compositionally biased region" description="Basic and acidic residues" evidence="1">
    <location>
        <begin position="54"/>
        <end position="64"/>
    </location>
</feature>
<evidence type="ECO:0000313" key="2">
    <source>
        <dbReference type="EMBL" id="KAF3688002.1"/>
    </source>
</evidence>
<feature type="compositionally biased region" description="Basic and acidic residues" evidence="1">
    <location>
        <begin position="72"/>
        <end position="84"/>
    </location>
</feature>
<reference evidence="2 3" key="1">
    <citation type="submission" date="2019-02" db="EMBL/GenBank/DDBJ databases">
        <title>Opniocepnalus argus genome.</title>
        <authorList>
            <person name="Zhou C."/>
            <person name="Xiao S."/>
        </authorList>
    </citation>
    <scope>NUCLEOTIDE SEQUENCE [LARGE SCALE GENOMIC DNA]</scope>
    <source>
        <strain evidence="2">OARG1902GOOAL</strain>
        <tissue evidence="2">Muscle</tissue>
    </source>
</reference>
<feature type="compositionally biased region" description="Low complexity" evidence="1">
    <location>
        <begin position="10"/>
        <end position="32"/>
    </location>
</feature>
<accession>A0A6G1PCN4</accession>
<reference evidence="3" key="2">
    <citation type="submission" date="2019-02" db="EMBL/GenBank/DDBJ databases">
        <title>Opniocepnalus argus Var Kimnra genome.</title>
        <authorList>
            <person name="Zhou C."/>
            <person name="Xiao S."/>
        </authorList>
    </citation>
    <scope>NUCLEOTIDE SEQUENCE [LARGE SCALE GENOMIC DNA]</scope>
</reference>
<gene>
    <name evidence="2" type="ORF">EXN66_Car003674</name>
</gene>
<protein>
    <submittedName>
        <fullName evidence="2">Voltage-dependent T-type calcium channel subunit alpha-1</fullName>
    </submittedName>
</protein>
<feature type="compositionally biased region" description="Acidic residues" evidence="1">
    <location>
        <begin position="85"/>
        <end position="96"/>
    </location>
</feature>
<dbReference type="EMBL" id="CM015714">
    <property type="protein sequence ID" value="KAF3688002.1"/>
    <property type="molecule type" value="Genomic_DNA"/>
</dbReference>
<dbReference type="AlphaFoldDB" id="A0A6G1PCN4"/>
<evidence type="ECO:0000313" key="3">
    <source>
        <dbReference type="Proteomes" id="UP000503349"/>
    </source>
</evidence>
<dbReference type="Proteomes" id="UP000503349">
    <property type="component" value="Chromosome 3"/>
</dbReference>
<evidence type="ECO:0000256" key="1">
    <source>
        <dbReference type="SAM" id="MobiDB-lite"/>
    </source>
</evidence>
<keyword evidence="3" id="KW-1185">Reference proteome</keyword>
<organism evidence="2 3">
    <name type="scientific">Channa argus</name>
    <name type="common">Northern snakehead</name>
    <name type="synonym">Ophicephalus argus</name>
    <dbReference type="NCBI Taxonomy" id="215402"/>
    <lineage>
        <taxon>Eukaryota</taxon>
        <taxon>Metazoa</taxon>
        <taxon>Chordata</taxon>
        <taxon>Craniata</taxon>
        <taxon>Vertebrata</taxon>
        <taxon>Euteleostomi</taxon>
        <taxon>Actinopterygii</taxon>
        <taxon>Neopterygii</taxon>
        <taxon>Teleostei</taxon>
        <taxon>Neoteleostei</taxon>
        <taxon>Acanthomorphata</taxon>
        <taxon>Anabantaria</taxon>
        <taxon>Anabantiformes</taxon>
        <taxon>Channoidei</taxon>
        <taxon>Channidae</taxon>
        <taxon>Channa</taxon>
    </lineage>
</organism>
<name>A0A6G1PCN4_CHAAH</name>
<sequence>MTSEEEEGLGAETSTATASSAATISGVTAAVARGGGDDVTSSSPCRPSPYHLRCPAEKEKKEKEIEEEGIVEEERIEKEELLEHEGDDDDDDDDGSSDTSVLVVPYPELVPVVFFCLKQTTCPRSWCIRMVSSPYPFRSGNGEEFVMLFCPYRNHFHSVIQHPSISGY</sequence>